<evidence type="ECO:0000313" key="2">
    <source>
        <dbReference type="Proteomes" id="UP000030645"/>
    </source>
</evidence>
<proteinExistence type="predicted"/>
<gene>
    <name evidence="1" type="ORF">L484_021583</name>
</gene>
<accession>W9SM56</accession>
<sequence>MSFHTKAKPTHVMFNFKVSDGGVGFGIVVAGVGSNCKCPEREETGLTPSADDFWRLYQNYSGVVLSWYVVHICKDDDISIAMEI</sequence>
<keyword evidence="2" id="KW-1185">Reference proteome</keyword>
<dbReference type="Proteomes" id="UP000030645">
    <property type="component" value="Unassembled WGS sequence"/>
</dbReference>
<reference evidence="2" key="1">
    <citation type="submission" date="2013-01" db="EMBL/GenBank/DDBJ databases">
        <title>Draft Genome Sequence of a Mulberry Tree, Morus notabilis C.K. Schneid.</title>
        <authorList>
            <person name="He N."/>
            <person name="Zhao S."/>
        </authorList>
    </citation>
    <scope>NUCLEOTIDE SEQUENCE</scope>
</reference>
<dbReference type="AlphaFoldDB" id="W9SM56"/>
<name>W9SM56_9ROSA</name>
<evidence type="ECO:0000313" key="1">
    <source>
        <dbReference type="EMBL" id="EXC16928.1"/>
    </source>
</evidence>
<protein>
    <submittedName>
        <fullName evidence="1">Uncharacterized protein</fullName>
    </submittedName>
</protein>
<organism evidence="1 2">
    <name type="scientific">Morus notabilis</name>
    <dbReference type="NCBI Taxonomy" id="981085"/>
    <lineage>
        <taxon>Eukaryota</taxon>
        <taxon>Viridiplantae</taxon>
        <taxon>Streptophyta</taxon>
        <taxon>Embryophyta</taxon>
        <taxon>Tracheophyta</taxon>
        <taxon>Spermatophyta</taxon>
        <taxon>Magnoliopsida</taxon>
        <taxon>eudicotyledons</taxon>
        <taxon>Gunneridae</taxon>
        <taxon>Pentapetalae</taxon>
        <taxon>rosids</taxon>
        <taxon>fabids</taxon>
        <taxon>Rosales</taxon>
        <taxon>Moraceae</taxon>
        <taxon>Moreae</taxon>
        <taxon>Morus</taxon>
    </lineage>
</organism>
<dbReference type="EMBL" id="KE345804">
    <property type="protein sequence ID" value="EXC16928.1"/>
    <property type="molecule type" value="Genomic_DNA"/>
</dbReference>